<feature type="coiled-coil region" evidence="1">
    <location>
        <begin position="541"/>
        <end position="568"/>
    </location>
</feature>
<dbReference type="EMBL" id="RRYP01004433">
    <property type="protein sequence ID" value="TNV82860.1"/>
    <property type="molecule type" value="Genomic_DNA"/>
</dbReference>
<feature type="coiled-coil region" evidence="1">
    <location>
        <begin position="192"/>
        <end position="223"/>
    </location>
</feature>
<sequence>MEHKSDTTQQQEQYVELKAKYKQLQKFAREINSKNEKLEAEVSQLRIANLQQTSDIENQEFKVQQLIKRVEALQKKNEQLESALKSGSTSGGWSIFGGGSSASQANLKEQYDQLNELYQVAQEDLQIKIEEIELEHQKQFNLNSKFEHLQDEMLHQKKIFNDQVDLLQVELASKALDIEGLKCSLLSEQGMVKGQIQTIAELRRQAEEQKIKFMSELQELQGKVGYLQATLSHKVPFDPFREVQQGTSLSKSVRHFQKSNQRDFQQLECVRGQLVSLVDKIGNENLVALLNSIQVFLDGQRVVVNEEGTGGNRKFMVYIEKILGLIAGMQELLESVTSQLKSHILISLSMAVTKSPRNNPLPKFGQLVVQFLDYLINYLDEQAFLLEGQEIGQVNESLKQVLQQIKSLIQKNLSSIQLNVSPGTIIQDIGSIKDAIFLFIKHFKTKIGILKSKKFNIELKSSNLHLLGQELLSHFHSLIQNLSALHSILSEQSETQFQQSSSLSESRHAAIVCYLGKIDEQVNSLDPSVAYEEYVTLREVNKSQESKLEAMSEKIERLVEDNQGKEEIIGQAQRVENKLKSVIAILKSKEQPQQVEHVQQEPESIGITQVFKSTKDLYLFDQVSNGFASYQMQLLDSSTQAMVPLTTLNCQEQVKHEACIKYILQLTQKLATQNKISAQYSQTDFKLKEQSKEHSLLQQELQRLKDLQADMEESQANDKILLSKGYEEQLKVMSEHIVELSLQLQKEQ</sequence>
<proteinExistence type="predicted"/>
<gene>
    <name evidence="2" type="ORF">FGO68_gene5987</name>
</gene>
<feature type="coiled-coil region" evidence="1">
    <location>
        <begin position="21"/>
        <end position="135"/>
    </location>
</feature>
<dbReference type="OrthoDB" id="10690817at2759"/>
<dbReference type="Proteomes" id="UP000785679">
    <property type="component" value="Unassembled WGS sequence"/>
</dbReference>
<accession>A0A8J8NYW2</accession>
<evidence type="ECO:0008006" key="4">
    <source>
        <dbReference type="Google" id="ProtNLM"/>
    </source>
</evidence>
<keyword evidence="1" id="KW-0175">Coiled coil</keyword>
<dbReference type="AlphaFoldDB" id="A0A8J8NYW2"/>
<evidence type="ECO:0000313" key="2">
    <source>
        <dbReference type="EMBL" id="TNV82860.1"/>
    </source>
</evidence>
<dbReference type="PANTHER" id="PTHR23159:SF31">
    <property type="entry name" value="CENTROSOME-ASSOCIATED PROTEIN CEP250 ISOFORM X1"/>
    <property type="match status" value="1"/>
</dbReference>
<keyword evidence="3" id="KW-1185">Reference proteome</keyword>
<name>A0A8J8NYW2_HALGN</name>
<dbReference type="PANTHER" id="PTHR23159">
    <property type="entry name" value="CENTROSOMAL PROTEIN 2"/>
    <property type="match status" value="1"/>
</dbReference>
<feature type="coiled-coil region" evidence="1">
    <location>
        <begin position="687"/>
        <end position="717"/>
    </location>
</feature>
<reference evidence="2" key="1">
    <citation type="submission" date="2019-06" db="EMBL/GenBank/DDBJ databases">
        <authorList>
            <person name="Zheng W."/>
        </authorList>
    </citation>
    <scope>NUCLEOTIDE SEQUENCE</scope>
    <source>
        <strain evidence="2">QDHG01</strain>
    </source>
</reference>
<organism evidence="2 3">
    <name type="scientific">Halteria grandinella</name>
    <dbReference type="NCBI Taxonomy" id="5974"/>
    <lineage>
        <taxon>Eukaryota</taxon>
        <taxon>Sar</taxon>
        <taxon>Alveolata</taxon>
        <taxon>Ciliophora</taxon>
        <taxon>Intramacronucleata</taxon>
        <taxon>Spirotrichea</taxon>
        <taxon>Stichotrichia</taxon>
        <taxon>Sporadotrichida</taxon>
        <taxon>Halteriidae</taxon>
        <taxon>Halteria</taxon>
    </lineage>
</organism>
<evidence type="ECO:0000256" key="1">
    <source>
        <dbReference type="SAM" id="Coils"/>
    </source>
</evidence>
<evidence type="ECO:0000313" key="3">
    <source>
        <dbReference type="Proteomes" id="UP000785679"/>
    </source>
</evidence>
<protein>
    <recommendedName>
        <fullName evidence="4">Protein phosphatase 1 regulatory subunit 21 N-terminal domain-containing protein</fullName>
    </recommendedName>
</protein>
<comment type="caution">
    <text evidence="2">The sequence shown here is derived from an EMBL/GenBank/DDBJ whole genome shotgun (WGS) entry which is preliminary data.</text>
</comment>